<dbReference type="EMBL" id="NCKW01008988">
    <property type="protein sequence ID" value="POM67531.1"/>
    <property type="molecule type" value="Genomic_DNA"/>
</dbReference>
<sequence>VSSASSKNQGRCHNIRSLKTVDRVADVLEWSYAVFAKDRNRTHNPRRVIPTKGSINTAFCVESIPKFQYMSVKVIARRIDHLCKLGHAGRIRMLNGDVKVMFSNGRQHKELDILTIDMAAPWVPIHHRQYQILQIKIIFPYQILVEPDPFWVHDNQQSKVFKLEC</sequence>
<keyword evidence="2" id="KW-1185">Reference proteome</keyword>
<accession>A0A2P4XPP7</accession>
<evidence type="ECO:0000313" key="1">
    <source>
        <dbReference type="EMBL" id="POM67531.1"/>
    </source>
</evidence>
<dbReference type="Proteomes" id="UP000237271">
    <property type="component" value="Unassembled WGS sequence"/>
</dbReference>
<gene>
    <name evidence="1" type="ORF">PHPALM_16453</name>
</gene>
<proteinExistence type="predicted"/>
<dbReference type="AlphaFoldDB" id="A0A2P4XPP7"/>
<organism evidence="1 2">
    <name type="scientific">Phytophthora palmivora</name>
    <dbReference type="NCBI Taxonomy" id="4796"/>
    <lineage>
        <taxon>Eukaryota</taxon>
        <taxon>Sar</taxon>
        <taxon>Stramenopiles</taxon>
        <taxon>Oomycota</taxon>
        <taxon>Peronosporomycetes</taxon>
        <taxon>Peronosporales</taxon>
        <taxon>Peronosporaceae</taxon>
        <taxon>Phytophthora</taxon>
    </lineage>
</organism>
<evidence type="ECO:0000313" key="2">
    <source>
        <dbReference type="Proteomes" id="UP000237271"/>
    </source>
</evidence>
<reference evidence="1 2" key="1">
    <citation type="journal article" date="2017" name="Genome Biol. Evol.">
        <title>Phytophthora megakarya and P. palmivora, closely related causal agents of cacao black pod rot, underwent increases in genome sizes and gene numbers by different mechanisms.</title>
        <authorList>
            <person name="Ali S.S."/>
            <person name="Shao J."/>
            <person name="Lary D.J."/>
            <person name="Kronmiller B."/>
            <person name="Shen D."/>
            <person name="Strem M.D."/>
            <person name="Amoako-Attah I."/>
            <person name="Akrofi A.Y."/>
            <person name="Begoude B.A."/>
            <person name="Ten Hoopen G.M."/>
            <person name="Coulibaly K."/>
            <person name="Kebe B.I."/>
            <person name="Melnick R.L."/>
            <person name="Guiltinan M.J."/>
            <person name="Tyler B.M."/>
            <person name="Meinhardt L.W."/>
            <person name="Bailey B.A."/>
        </authorList>
    </citation>
    <scope>NUCLEOTIDE SEQUENCE [LARGE SCALE GENOMIC DNA]</scope>
    <source>
        <strain evidence="2">sbr112.9</strain>
    </source>
</reference>
<feature type="non-terminal residue" evidence="1">
    <location>
        <position position="1"/>
    </location>
</feature>
<comment type="caution">
    <text evidence="1">The sequence shown here is derived from an EMBL/GenBank/DDBJ whole genome shotgun (WGS) entry which is preliminary data.</text>
</comment>
<protein>
    <submittedName>
        <fullName evidence="1">Uncharacterized protein</fullName>
    </submittedName>
</protein>
<name>A0A2P4XPP7_9STRA</name>